<proteinExistence type="predicted"/>
<evidence type="ECO:0000313" key="4">
    <source>
        <dbReference type="Proteomes" id="UP000007305"/>
    </source>
</evidence>
<keyword evidence="4" id="KW-1185">Reference proteome</keyword>
<sequence>MEDKTAKKAAPDKSEVHPLNVIKVTMEDLTEADRKEIEEEIAREMEEKRNERLACFRKTKNGVIKQIGGASTSSKKVSSSVTCEELAHMIDIAVASKYGTDVAEITHMISEGVRNSFDTFRSEFKQDMNNNMPRQIRSIVQQVQGELQGKRVENLSYAPSYNGAVAHNDVNQTVNERSGDSVMNFNLQQPYYHSMAYGPSIPPIGNKIPQGFVPNDYRIGEQRALLSASGVTHTAAEERRHGGGVWSRLGRSMGSRPGAITISEDPEESRSQIQKKWSPRNPVDARGLCMGKKLEGGIIVDRQNEPLRKSCSKIIVGTVECDILNAAEGSQAEVAKQNGQVAVIKNYIKNGEEVAAKPNIVHGHVAAAGINRLQVIRPQSGGGQGMSSKRMRLDVGAAREMNNFASWDGERRAEMIANQRIVGPGVVMDGHYRGEHHTLAEQSGCNNKQRAIPARMPFREHVDTGGKNMLIDVTQNVGPTGRASAGSVLDVGGKKNHGSVAPGTKPAPRWCPPGLSRTQKRRVQRLRTMEMTEKMEEEERDRWFNEDRPMVIPKKTWREKRLAREEKDDDNSSGSDKEESTEAQGDMDINMVFVLPTEFRAGEGDVAELTLGAERAVFEKTSDQVEVIEADTAMCVALMETPMEWQHGDMRCLTGRDLSGYDFISVERDSFVPIHVKPADIARLNDSML</sequence>
<feature type="region of interest" description="Disordered" evidence="2">
    <location>
        <begin position="255"/>
        <end position="284"/>
    </location>
</feature>
<dbReference type="InParanoid" id="A0A804PEZ6"/>
<evidence type="ECO:0000313" key="3">
    <source>
        <dbReference type="EnsemblPlants" id="Zm00001eb230570_P001"/>
    </source>
</evidence>
<accession>A0A804PEZ6</accession>
<dbReference type="AlphaFoldDB" id="A0A804PEZ6"/>
<dbReference type="Gramene" id="Zm00001eb230570_T001">
    <property type="protein sequence ID" value="Zm00001eb230570_P001"/>
    <property type="gene ID" value="Zm00001eb230570"/>
</dbReference>
<feature type="region of interest" description="Disordered" evidence="2">
    <location>
        <begin position="559"/>
        <end position="585"/>
    </location>
</feature>
<evidence type="ECO:0000256" key="2">
    <source>
        <dbReference type="SAM" id="MobiDB-lite"/>
    </source>
</evidence>
<dbReference type="EnsemblPlants" id="Zm00001eb230570_T001">
    <property type="protein sequence ID" value="Zm00001eb230570_P001"/>
    <property type="gene ID" value="Zm00001eb230570"/>
</dbReference>
<dbReference type="Proteomes" id="UP000007305">
    <property type="component" value="Chromosome 5"/>
</dbReference>
<keyword evidence="1" id="KW-0175">Coiled coil</keyword>
<feature type="region of interest" description="Disordered" evidence="2">
    <location>
        <begin position="489"/>
        <end position="524"/>
    </location>
</feature>
<reference evidence="4" key="1">
    <citation type="journal article" date="2009" name="Science">
        <title>The B73 maize genome: complexity, diversity, and dynamics.</title>
        <authorList>
            <person name="Schnable P.S."/>
            <person name="Ware D."/>
            <person name="Fulton R.S."/>
            <person name="Stein J.C."/>
            <person name="Wei F."/>
            <person name="Pasternak S."/>
            <person name="Liang C."/>
            <person name="Zhang J."/>
            <person name="Fulton L."/>
            <person name="Graves T.A."/>
            <person name="Minx P."/>
            <person name="Reily A.D."/>
            <person name="Courtney L."/>
            <person name="Kruchowski S.S."/>
            <person name="Tomlinson C."/>
            <person name="Strong C."/>
            <person name="Delehaunty K."/>
            <person name="Fronick C."/>
            <person name="Courtney B."/>
            <person name="Rock S.M."/>
            <person name="Belter E."/>
            <person name="Du F."/>
            <person name="Kim K."/>
            <person name="Abbott R.M."/>
            <person name="Cotton M."/>
            <person name="Levy A."/>
            <person name="Marchetto P."/>
            <person name="Ochoa K."/>
            <person name="Jackson S.M."/>
            <person name="Gillam B."/>
            <person name="Chen W."/>
            <person name="Yan L."/>
            <person name="Higginbotham J."/>
            <person name="Cardenas M."/>
            <person name="Waligorski J."/>
            <person name="Applebaum E."/>
            <person name="Phelps L."/>
            <person name="Falcone J."/>
            <person name="Kanchi K."/>
            <person name="Thane T."/>
            <person name="Scimone A."/>
            <person name="Thane N."/>
            <person name="Henke J."/>
            <person name="Wang T."/>
            <person name="Ruppert J."/>
            <person name="Shah N."/>
            <person name="Rotter K."/>
            <person name="Hodges J."/>
            <person name="Ingenthron E."/>
            <person name="Cordes M."/>
            <person name="Kohlberg S."/>
            <person name="Sgro J."/>
            <person name="Delgado B."/>
            <person name="Mead K."/>
            <person name="Chinwalla A."/>
            <person name="Leonard S."/>
            <person name="Crouse K."/>
            <person name="Collura K."/>
            <person name="Kudrna D."/>
            <person name="Currie J."/>
            <person name="He R."/>
            <person name="Angelova A."/>
            <person name="Rajasekar S."/>
            <person name="Mueller T."/>
            <person name="Lomeli R."/>
            <person name="Scara G."/>
            <person name="Ko A."/>
            <person name="Delaney K."/>
            <person name="Wissotski M."/>
            <person name="Lopez G."/>
            <person name="Campos D."/>
            <person name="Braidotti M."/>
            <person name="Ashley E."/>
            <person name="Golser W."/>
            <person name="Kim H."/>
            <person name="Lee S."/>
            <person name="Lin J."/>
            <person name="Dujmic Z."/>
            <person name="Kim W."/>
            <person name="Talag J."/>
            <person name="Zuccolo A."/>
            <person name="Fan C."/>
            <person name="Sebastian A."/>
            <person name="Kramer M."/>
            <person name="Spiegel L."/>
            <person name="Nascimento L."/>
            <person name="Zutavern T."/>
            <person name="Miller B."/>
            <person name="Ambroise C."/>
            <person name="Muller S."/>
            <person name="Spooner W."/>
            <person name="Narechania A."/>
            <person name="Ren L."/>
            <person name="Wei S."/>
            <person name="Kumari S."/>
            <person name="Faga B."/>
            <person name="Levy M.J."/>
            <person name="McMahan L."/>
            <person name="Van Buren P."/>
            <person name="Vaughn M.W."/>
            <person name="Ying K."/>
            <person name="Yeh C.-T."/>
            <person name="Emrich S.J."/>
            <person name="Jia Y."/>
            <person name="Kalyanaraman A."/>
            <person name="Hsia A.-P."/>
            <person name="Barbazuk W.B."/>
            <person name="Baucom R.S."/>
            <person name="Brutnell T.P."/>
            <person name="Carpita N.C."/>
            <person name="Chaparro C."/>
            <person name="Chia J.-M."/>
            <person name="Deragon J.-M."/>
            <person name="Estill J.C."/>
            <person name="Fu Y."/>
            <person name="Jeddeloh J.A."/>
            <person name="Han Y."/>
            <person name="Lee H."/>
            <person name="Li P."/>
            <person name="Lisch D.R."/>
            <person name="Liu S."/>
            <person name="Liu Z."/>
            <person name="Nagel D.H."/>
            <person name="McCann M.C."/>
            <person name="SanMiguel P."/>
            <person name="Myers A.M."/>
            <person name="Nettleton D."/>
            <person name="Nguyen J."/>
            <person name="Penning B.W."/>
            <person name="Ponnala L."/>
            <person name="Schneider K.L."/>
            <person name="Schwartz D.C."/>
            <person name="Sharma A."/>
            <person name="Soderlund C."/>
            <person name="Springer N.M."/>
            <person name="Sun Q."/>
            <person name="Wang H."/>
            <person name="Waterman M."/>
            <person name="Westerman R."/>
            <person name="Wolfgruber T.K."/>
            <person name="Yang L."/>
            <person name="Yu Y."/>
            <person name="Zhang L."/>
            <person name="Zhou S."/>
            <person name="Zhu Q."/>
            <person name="Bennetzen J.L."/>
            <person name="Dawe R.K."/>
            <person name="Jiang J."/>
            <person name="Jiang N."/>
            <person name="Presting G.G."/>
            <person name="Wessler S.R."/>
            <person name="Aluru S."/>
            <person name="Martienssen R.A."/>
            <person name="Clifton S.W."/>
            <person name="McCombie W.R."/>
            <person name="Wing R.A."/>
            <person name="Wilson R.K."/>
        </authorList>
    </citation>
    <scope>NUCLEOTIDE SEQUENCE [LARGE SCALE GENOMIC DNA]</scope>
    <source>
        <strain evidence="4">cv. B73</strain>
    </source>
</reference>
<organism evidence="3 4">
    <name type="scientific">Zea mays</name>
    <name type="common">Maize</name>
    <dbReference type="NCBI Taxonomy" id="4577"/>
    <lineage>
        <taxon>Eukaryota</taxon>
        <taxon>Viridiplantae</taxon>
        <taxon>Streptophyta</taxon>
        <taxon>Embryophyta</taxon>
        <taxon>Tracheophyta</taxon>
        <taxon>Spermatophyta</taxon>
        <taxon>Magnoliopsida</taxon>
        <taxon>Liliopsida</taxon>
        <taxon>Poales</taxon>
        <taxon>Poaceae</taxon>
        <taxon>PACMAD clade</taxon>
        <taxon>Panicoideae</taxon>
        <taxon>Andropogonodae</taxon>
        <taxon>Andropogoneae</taxon>
        <taxon>Tripsacinae</taxon>
        <taxon>Zea</taxon>
    </lineage>
</organism>
<feature type="coiled-coil region" evidence="1">
    <location>
        <begin position="27"/>
        <end position="54"/>
    </location>
</feature>
<name>A0A804PEZ6_MAIZE</name>
<reference evidence="3" key="2">
    <citation type="submission" date="2019-07" db="EMBL/GenBank/DDBJ databases">
        <authorList>
            <person name="Seetharam A."/>
            <person name="Woodhouse M."/>
            <person name="Cannon E."/>
        </authorList>
    </citation>
    <scope>NUCLEOTIDE SEQUENCE [LARGE SCALE GENOMIC DNA]</scope>
    <source>
        <strain evidence="3">cv. B73</strain>
    </source>
</reference>
<reference evidence="3" key="3">
    <citation type="submission" date="2021-05" db="UniProtKB">
        <authorList>
            <consortium name="EnsemblPlants"/>
        </authorList>
    </citation>
    <scope>IDENTIFICATION</scope>
    <source>
        <strain evidence="3">cv. B73</strain>
    </source>
</reference>
<evidence type="ECO:0000256" key="1">
    <source>
        <dbReference type="SAM" id="Coils"/>
    </source>
</evidence>
<protein>
    <submittedName>
        <fullName evidence="3">Uncharacterized protein</fullName>
    </submittedName>
</protein>